<evidence type="ECO:0000313" key="2">
    <source>
        <dbReference type="Proteomes" id="UP000287527"/>
    </source>
</evidence>
<comment type="caution">
    <text evidence="1">The sequence shown here is derived from an EMBL/GenBank/DDBJ whole genome shotgun (WGS) entry which is preliminary data.</text>
</comment>
<proteinExistence type="predicted"/>
<keyword evidence="2" id="KW-1185">Reference proteome</keyword>
<sequence>MKKLLEEKEWEYYVYEEKDTIELSIPIPKPTPGFDIIYTLNASEKEEYLNTGIKALEDRIEDMKINFSNYKMNSWR</sequence>
<organism evidence="1 2">
    <name type="scientific">Flavobacterium cerinum</name>
    <dbReference type="NCBI Taxonomy" id="2502784"/>
    <lineage>
        <taxon>Bacteria</taxon>
        <taxon>Pseudomonadati</taxon>
        <taxon>Bacteroidota</taxon>
        <taxon>Flavobacteriia</taxon>
        <taxon>Flavobacteriales</taxon>
        <taxon>Flavobacteriaceae</taxon>
        <taxon>Flavobacterium</taxon>
    </lineage>
</organism>
<dbReference type="Proteomes" id="UP000287527">
    <property type="component" value="Unassembled WGS sequence"/>
</dbReference>
<dbReference type="AlphaFoldDB" id="A0A3S4T206"/>
<name>A0A3S4T206_9FLAO</name>
<dbReference type="EMBL" id="SBII01000004">
    <property type="protein sequence ID" value="RWX00959.1"/>
    <property type="molecule type" value="Genomic_DNA"/>
</dbReference>
<dbReference type="OrthoDB" id="1269134at2"/>
<protein>
    <submittedName>
        <fullName evidence="1">Uncharacterized protein</fullName>
    </submittedName>
</protein>
<evidence type="ECO:0000313" key="1">
    <source>
        <dbReference type="EMBL" id="RWX00959.1"/>
    </source>
</evidence>
<reference evidence="1 2" key="1">
    <citation type="submission" date="2019-01" db="EMBL/GenBank/DDBJ databases">
        <title>Flavobacterium sp. nov.,isolated from freshwater.</title>
        <authorList>
            <person name="Zhang R."/>
            <person name="Du Z.-J."/>
        </authorList>
    </citation>
    <scope>NUCLEOTIDE SEQUENCE [LARGE SCALE GENOMIC DNA]</scope>
    <source>
        <strain evidence="1 2">1E403</strain>
    </source>
</reference>
<gene>
    <name evidence="1" type="ORF">EPI11_08025</name>
</gene>
<accession>A0A3S4T206</accession>
<dbReference type="RefSeq" id="WP_128389441.1">
    <property type="nucleotide sequence ID" value="NZ_SBII01000004.1"/>
</dbReference>